<feature type="signal peptide" evidence="2">
    <location>
        <begin position="1"/>
        <end position="26"/>
    </location>
</feature>
<dbReference type="PANTHER" id="PTHR11857">
    <property type="entry name" value="ODORANT BINDING PROTEIN-RELATED"/>
    <property type="match status" value="1"/>
</dbReference>
<evidence type="ECO:0000313" key="3">
    <source>
        <dbReference type="EMBL" id="AXU25077.1"/>
    </source>
</evidence>
<dbReference type="CDD" id="cd23992">
    <property type="entry name" value="PBP_GOBP"/>
    <property type="match status" value="1"/>
</dbReference>
<dbReference type="GO" id="GO:0005549">
    <property type="term" value="F:odorant binding"/>
    <property type="evidence" value="ECO:0007669"/>
    <property type="project" value="InterPro"/>
</dbReference>
<evidence type="ECO:0000256" key="2">
    <source>
        <dbReference type="SAM" id="SignalP"/>
    </source>
</evidence>
<reference evidence="3" key="1">
    <citation type="journal article" date="2018" name="Sci. Rep.">
        <title>Identification and expression analysis of putative chemoreception genes from Cyrtorhinus lividipennis (Hemiptera: Miridae) antennal transcriptome.</title>
        <authorList>
            <person name="Wang G.Y."/>
            <person name="Zhu J.L."/>
            <person name="Zhou W.W."/>
            <person name="Liu S."/>
            <person name="Khairul Q.M."/>
            <person name="Ansari N.A."/>
            <person name="Zhu Z.R."/>
        </authorList>
    </citation>
    <scope>NUCLEOTIDE SEQUENCE</scope>
</reference>
<protein>
    <submittedName>
        <fullName evidence="3">Odorant-binding protein 12</fullName>
    </submittedName>
</protein>
<dbReference type="Gene3D" id="1.10.238.20">
    <property type="entry name" value="Pheromone/general odorant binding protein domain"/>
    <property type="match status" value="1"/>
</dbReference>
<dbReference type="Pfam" id="PF01395">
    <property type="entry name" value="PBP_GOBP"/>
    <property type="match status" value="1"/>
</dbReference>
<feature type="chain" id="PRO_5016608558" evidence="2">
    <location>
        <begin position="27"/>
        <end position="162"/>
    </location>
</feature>
<keyword evidence="1 2" id="KW-0732">Signal</keyword>
<dbReference type="GO" id="GO:0007608">
    <property type="term" value="P:sensory perception of smell"/>
    <property type="evidence" value="ECO:0007669"/>
    <property type="project" value="TreeGrafter"/>
</dbReference>
<dbReference type="AlphaFoldDB" id="A0A346THZ4"/>
<dbReference type="InterPro" id="IPR036728">
    <property type="entry name" value="PBP_GOBP_sf"/>
</dbReference>
<dbReference type="PANTHER" id="PTHR11857:SF48">
    <property type="entry name" value="GENERAL ODORANT-BINDING PROTEIN 57C-RELATED"/>
    <property type="match status" value="1"/>
</dbReference>
<reference evidence="3" key="2">
    <citation type="submission" date="2018-01" db="EMBL/GenBank/DDBJ databases">
        <authorList>
            <person name="Gaut B.S."/>
            <person name="Morton B.R."/>
            <person name="Clegg M.T."/>
            <person name="Duvall M.R."/>
        </authorList>
    </citation>
    <scope>NUCLEOTIDE SEQUENCE</scope>
</reference>
<proteinExistence type="evidence at transcript level"/>
<dbReference type="SMART" id="SM00708">
    <property type="entry name" value="PhBP"/>
    <property type="match status" value="1"/>
</dbReference>
<accession>A0A346THZ4</accession>
<dbReference type="InterPro" id="IPR006170">
    <property type="entry name" value="PBP/GOBP"/>
</dbReference>
<name>A0A346THZ4_9HEMI</name>
<sequence>MSECRYLANGGLLMAFLIILGDHCLSQELPPPARVSNKTAVLKDTFLRAAKHCSNIYETSTVMVLATLLDEKSSDRTSKCFFQCMLQRYKLMDPNGSYNKNKLKTFLEYIPDSSFLTSIKNNLSACVKEKATENCEKAFKFIRCFYFKAKAENNMDTSLRGK</sequence>
<dbReference type="EMBL" id="MG751809">
    <property type="protein sequence ID" value="AXU25077.1"/>
    <property type="molecule type" value="mRNA"/>
</dbReference>
<dbReference type="SUPFAM" id="SSF47565">
    <property type="entry name" value="Insect pheromone/odorant-binding proteins"/>
    <property type="match status" value="1"/>
</dbReference>
<dbReference type="GO" id="GO:0005615">
    <property type="term" value="C:extracellular space"/>
    <property type="evidence" value="ECO:0007669"/>
    <property type="project" value="TreeGrafter"/>
</dbReference>
<organism evidence="3">
    <name type="scientific">Cyrtorhinus lividipennis</name>
    <dbReference type="NCBI Taxonomy" id="1032904"/>
    <lineage>
        <taxon>Eukaryota</taxon>
        <taxon>Metazoa</taxon>
        <taxon>Ecdysozoa</taxon>
        <taxon>Arthropoda</taxon>
        <taxon>Hexapoda</taxon>
        <taxon>Insecta</taxon>
        <taxon>Pterygota</taxon>
        <taxon>Neoptera</taxon>
        <taxon>Paraneoptera</taxon>
        <taxon>Hemiptera</taxon>
        <taxon>Heteroptera</taxon>
        <taxon>Panheteroptera</taxon>
        <taxon>Cimicomorpha</taxon>
        <taxon>Miridae</taxon>
        <taxon>Orthotylini</taxon>
        <taxon>Cyrtorhinus</taxon>
    </lineage>
</organism>
<evidence type="ECO:0000256" key="1">
    <source>
        <dbReference type="ARBA" id="ARBA00022729"/>
    </source>
</evidence>